<dbReference type="Pfam" id="PF21028">
    <property type="entry name" value="DUF1285_C"/>
    <property type="match status" value="1"/>
</dbReference>
<dbReference type="Gene3D" id="3.10.540.10">
    <property type="entry name" value="duf1285 like domain"/>
    <property type="match status" value="1"/>
</dbReference>
<sequence length="186" mass="20593">MPYEPPPYLAELTLAQIAEQVERRQLPPVKDWSPKQIGDSDMRIAADGSWFHEGDPIRRPAMVRAFSGLLIRDDAAQHWLVTPFEKLSIEVDDAAFTAVDCVLRDGEIAFRLNTDDLIVAGAEHAIRAAGDPETPAIYVHVRHGCEARLNRSTYEQLVQIAIETSGDDLTKGLMVTSQGSIFSLIP</sequence>
<evidence type="ECO:0000313" key="3">
    <source>
        <dbReference type="EMBL" id="TRD10627.1"/>
    </source>
</evidence>
<feature type="domain" description="DUF1285" evidence="2">
    <location>
        <begin position="96"/>
        <end position="184"/>
    </location>
</feature>
<dbReference type="Proteomes" id="UP000316343">
    <property type="component" value="Unassembled WGS sequence"/>
</dbReference>
<dbReference type="OrthoDB" id="3078366at2"/>
<feature type="domain" description="DUF1285" evidence="1">
    <location>
        <begin position="27"/>
        <end position="94"/>
    </location>
</feature>
<protein>
    <submittedName>
        <fullName evidence="3">DUF1285 domain-containing protein</fullName>
    </submittedName>
</protein>
<reference evidence="3 4" key="1">
    <citation type="submission" date="2019-06" db="EMBL/GenBank/DDBJ databases">
        <title>Erythrobacter insulae sp. nov., isolated from a tidal flat.</title>
        <authorList>
            <person name="Yoon J.-H."/>
        </authorList>
    </citation>
    <scope>NUCLEOTIDE SEQUENCE [LARGE SCALE GENOMIC DNA]</scope>
    <source>
        <strain evidence="3 4">JBTF-M21</strain>
    </source>
</reference>
<gene>
    <name evidence="3" type="ORF">FGU71_01265</name>
</gene>
<dbReference type="RefSeq" id="WP_142786889.1">
    <property type="nucleotide sequence ID" value="NZ_VHJK01000001.1"/>
</dbReference>
<dbReference type="Gene3D" id="2.30.270.10">
    <property type="entry name" value="duf1285 protein"/>
    <property type="match status" value="1"/>
</dbReference>
<comment type="caution">
    <text evidence="3">The sequence shown here is derived from an EMBL/GenBank/DDBJ whole genome shotgun (WGS) entry which is preliminary data.</text>
</comment>
<organism evidence="3 4">
    <name type="scientific">Erythrobacter insulae</name>
    <dbReference type="NCBI Taxonomy" id="2584124"/>
    <lineage>
        <taxon>Bacteria</taxon>
        <taxon>Pseudomonadati</taxon>
        <taxon>Pseudomonadota</taxon>
        <taxon>Alphaproteobacteria</taxon>
        <taxon>Sphingomonadales</taxon>
        <taxon>Erythrobacteraceae</taxon>
        <taxon>Erythrobacter/Porphyrobacter group</taxon>
        <taxon>Erythrobacter</taxon>
    </lineage>
</organism>
<dbReference type="InterPro" id="IPR023361">
    <property type="entry name" value="DUF1285_beta_roll_sf"/>
</dbReference>
<dbReference type="InterPro" id="IPR010707">
    <property type="entry name" value="DUF1285"/>
</dbReference>
<evidence type="ECO:0000259" key="2">
    <source>
        <dbReference type="Pfam" id="PF21028"/>
    </source>
</evidence>
<dbReference type="InterPro" id="IPR048341">
    <property type="entry name" value="DUF1285_N"/>
</dbReference>
<name>A0A547P961_9SPHN</name>
<dbReference type="InterPro" id="IPR048342">
    <property type="entry name" value="DUF1285_C"/>
</dbReference>
<proteinExistence type="predicted"/>
<dbReference type="PIRSF" id="PIRSF029557">
    <property type="entry name" value="UCP029557"/>
    <property type="match status" value="1"/>
</dbReference>
<evidence type="ECO:0000259" key="1">
    <source>
        <dbReference type="Pfam" id="PF06938"/>
    </source>
</evidence>
<dbReference type="AlphaFoldDB" id="A0A547P961"/>
<keyword evidence="4" id="KW-1185">Reference proteome</keyword>
<evidence type="ECO:0000313" key="4">
    <source>
        <dbReference type="Proteomes" id="UP000316343"/>
    </source>
</evidence>
<accession>A0A547P961</accession>
<dbReference type="Pfam" id="PF06938">
    <property type="entry name" value="DUF1285_N"/>
    <property type="match status" value="1"/>
</dbReference>
<dbReference type="EMBL" id="VHJK01000001">
    <property type="protein sequence ID" value="TRD10627.1"/>
    <property type="molecule type" value="Genomic_DNA"/>
</dbReference>